<accession>A0A2P8EVF7</accession>
<name>A0A2P8EVF7_9GAMM</name>
<dbReference type="OrthoDB" id="5738125at2"/>
<gene>
    <name evidence="2" type="ORF">CLV44_11286</name>
</gene>
<keyword evidence="3" id="KW-1185">Reference proteome</keyword>
<protein>
    <submittedName>
        <fullName evidence="2">Putative membrane protein</fullName>
    </submittedName>
</protein>
<dbReference type="EMBL" id="PYGI01000012">
    <property type="protein sequence ID" value="PSL13451.1"/>
    <property type="molecule type" value="Genomic_DNA"/>
</dbReference>
<dbReference type="Pfam" id="PF09842">
    <property type="entry name" value="DUF2069"/>
    <property type="match status" value="1"/>
</dbReference>
<proteinExistence type="predicted"/>
<sequence>MTHALAIKTRISRALVLLSYFGLLILFSLWYLWLVPSQGDNPWVIWLIHFLPLAAFAPAVVKGNPRGHAWLCFVLLLYFLEAVIAALIPPPTRWLGLADCALLVTLFTSAMLYARWRSQLDRAQQDGANA</sequence>
<keyword evidence="1" id="KW-1133">Transmembrane helix</keyword>
<dbReference type="RefSeq" id="WP_106591935.1">
    <property type="nucleotide sequence ID" value="NZ_PYGI01000012.1"/>
</dbReference>
<feature type="transmembrane region" description="Helical" evidence="1">
    <location>
        <begin position="94"/>
        <end position="114"/>
    </location>
</feature>
<feature type="transmembrane region" description="Helical" evidence="1">
    <location>
        <begin position="68"/>
        <end position="88"/>
    </location>
</feature>
<keyword evidence="1" id="KW-0812">Transmembrane</keyword>
<comment type="caution">
    <text evidence="2">The sequence shown here is derived from an EMBL/GenBank/DDBJ whole genome shotgun (WGS) entry which is preliminary data.</text>
</comment>
<feature type="transmembrane region" description="Helical" evidence="1">
    <location>
        <begin position="12"/>
        <end position="31"/>
    </location>
</feature>
<evidence type="ECO:0000256" key="1">
    <source>
        <dbReference type="SAM" id="Phobius"/>
    </source>
</evidence>
<evidence type="ECO:0000313" key="2">
    <source>
        <dbReference type="EMBL" id="PSL13451.1"/>
    </source>
</evidence>
<dbReference type="Proteomes" id="UP000242133">
    <property type="component" value="Unassembled WGS sequence"/>
</dbReference>
<keyword evidence="1" id="KW-0472">Membrane</keyword>
<dbReference type="AlphaFoldDB" id="A0A2P8EVF7"/>
<reference evidence="2 3" key="1">
    <citation type="submission" date="2018-03" db="EMBL/GenBank/DDBJ databases">
        <title>Genomic Encyclopedia of Archaeal and Bacterial Type Strains, Phase II (KMG-II): from individual species to whole genera.</title>
        <authorList>
            <person name="Goeker M."/>
        </authorList>
    </citation>
    <scope>NUCLEOTIDE SEQUENCE [LARGE SCALE GENOMIC DNA]</scope>
    <source>
        <strain evidence="2 3">DSM 17586</strain>
    </source>
</reference>
<feature type="transmembrane region" description="Helical" evidence="1">
    <location>
        <begin position="43"/>
        <end position="61"/>
    </location>
</feature>
<organism evidence="2 3">
    <name type="scientific">Marinobacterium halophilum</name>
    <dbReference type="NCBI Taxonomy" id="267374"/>
    <lineage>
        <taxon>Bacteria</taxon>
        <taxon>Pseudomonadati</taxon>
        <taxon>Pseudomonadota</taxon>
        <taxon>Gammaproteobacteria</taxon>
        <taxon>Oceanospirillales</taxon>
        <taxon>Oceanospirillaceae</taxon>
        <taxon>Marinobacterium</taxon>
    </lineage>
</organism>
<dbReference type="InterPro" id="IPR018643">
    <property type="entry name" value="DUF2069_membrane"/>
</dbReference>
<evidence type="ECO:0000313" key="3">
    <source>
        <dbReference type="Proteomes" id="UP000242133"/>
    </source>
</evidence>